<name>A0A926EYF9_9FIRM</name>
<dbReference type="Proteomes" id="UP000601522">
    <property type="component" value="Unassembled WGS sequence"/>
</dbReference>
<gene>
    <name evidence="1" type="ORF">H8689_05970</name>
</gene>
<comment type="caution">
    <text evidence="1">The sequence shown here is derived from an EMBL/GenBank/DDBJ whole genome shotgun (WGS) entry which is preliminary data.</text>
</comment>
<reference evidence="1 2" key="1">
    <citation type="submission" date="2020-08" db="EMBL/GenBank/DDBJ databases">
        <title>Genome public.</title>
        <authorList>
            <person name="Liu C."/>
            <person name="Sun Q."/>
        </authorList>
    </citation>
    <scope>NUCLEOTIDE SEQUENCE [LARGE SCALE GENOMIC DNA]</scope>
    <source>
        <strain evidence="1 2">NSJ-26</strain>
    </source>
</reference>
<evidence type="ECO:0000313" key="2">
    <source>
        <dbReference type="Proteomes" id="UP000601522"/>
    </source>
</evidence>
<proteinExistence type="predicted"/>
<protein>
    <submittedName>
        <fullName evidence="1">Uncharacterized protein</fullName>
    </submittedName>
</protein>
<dbReference type="AlphaFoldDB" id="A0A926EYF9"/>
<dbReference type="EMBL" id="JACRTK010000002">
    <property type="protein sequence ID" value="MBC8590678.1"/>
    <property type="molecule type" value="Genomic_DNA"/>
</dbReference>
<keyword evidence="2" id="KW-1185">Reference proteome</keyword>
<organism evidence="1 2">
    <name type="scientific">Wansuia hejianensis</name>
    <dbReference type="NCBI Taxonomy" id="2763667"/>
    <lineage>
        <taxon>Bacteria</taxon>
        <taxon>Bacillati</taxon>
        <taxon>Bacillota</taxon>
        <taxon>Clostridia</taxon>
        <taxon>Lachnospirales</taxon>
        <taxon>Lachnospiraceae</taxon>
        <taxon>Wansuia</taxon>
    </lineage>
</organism>
<evidence type="ECO:0000313" key="1">
    <source>
        <dbReference type="EMBL" id="MBC8590678.1"/>
    </source>
</evidence>
<sequence>MLEVYEMFDRDCIIVDKVFASCQQRECFPEIEVDLDGKEFGDIKFKPGIIIPNTLVITDIEGQPDFRRVRFRVRIPFVILNPEGKVIVEDHLPDIYKDIVLYIPDARDEFSFKIVVETSSSTLAQPICTGKVLNFPVGTFIIVKVVGTVQLLIPAYGYCPEPPECTEFSPADICETFDYGPFPDFFPPQLPQAGNIND</sequence>
<accession>A0A926EYF9</accession>